<organism evidence="3 4">
    <name type="scientific">Motilibacter deserti</name>
    <dbReference type="NCBI Taxonomy" id="2714956"/>
    <lineage>
        <taxon>Bacteria</taxon>
        <taxon>Bacillati</taxon>
        <taxon>Actinomycetota</taxon>
        <taxon>Actinomycetes</taxon>
        <taxon>Motilibacterales</taxon>
        <taxon>Motilibacteraceae</taxon>
        <taxon>Motilibacter</taxon>
    </lineage>
</organism>
<feature type="domain" description="MoaB/Mog" evidence="2">
    <location>
        <begin position="4"/>
        <end position="171"/>
    </location>
</feature>
<gene>
    <name evidence="3" type="ORF">G9H71_07410</name>
</gene>
<dbReference type="InterPro" id="IPR008135">
    <property type="entry name" value="Competence-induced_CinA"/>
</dbReference>
<reference evidence="3 4" key="1">
    <citation type="submission" date="2020-03" db="EMBL/GenBank/DDBJ databases">
        <title>Two novel Motilibacter sp.</title>
        <authorList>
            <person name="Liu S."/>
        </authorList>
    </citation>
    <scope>NUCLEOTIDE SEQUENCE [LARGE SCALE GENOMIC DNA]</scope>
    <source>
        <strain evidence="3 4">E257</strain>
    </source>
</reference>
<dbReference type="RefSeq" id="WP_166280251.1">
    <property type="nucleotide sequence ID" value="NZ_JAANNP010000002.1"/>
</dbReference>
<dbReference type="InterPro" id="IPR050101">
    <property type="entry name" value="CinA"/>
</dbReference>
<proteinExistence type="inferred from homology"/>
<dbReference type="CDD" id="cd00885">
    <property type="entry name" value="cinA"/>
    <property type="match status" value="1"/>
</dbReference>
<dbReference type="InterPro" id="IPR008136">
    <property type="entry name" value="CinA_C"/>
</dbReference>
<dbReference type="PANTHER" id="PTHR13939">
    <property type="entry name" value="NICOTINAMIDE-NUCLEOTIDE AMIDOHYDROLASE PNCC"/>
    <property type="match status" value="1"/>
</dbReference>
<dbReference type="Gene3D" id="3.40.980.10">
    <property type="entry name" value="MoaB/Mog-like domain"/>
    <property type="match status" value="1"/>
</dbReference>
<dbReference type="NCBIfam" id="TIGR00200">
    <property type="entry name" value="cinA_nterm"/>
    <property type="match status" value="1"/>
</dbReference>
<comment type="caution">
    <text evidence="3">The sequence shown here is derived from an EMBL/GenBank/DDBJ whole genome shotgun (WGS) entry which is preliminary data.</text>
</comment>
<dbReference type="Pfam" id="PF18146">
    <property type="entry name" value="CinA_KH"/>
    <property type="match status" value="1"/>
</dbReference>
<dbReference type="PIRSF" id="PIRSF006728">
    <property type="entry name" value="CinA"/>
    <property type="match status" value="1"/>
</dbReference>
<dbReference type="InterPro" id="IPR041424">
    <property type="entry name" value="CinA_KH"/>
</dbReference>
<dbReference type="Pfam" id="PF00994">
    <property type="entry name" value="MoCF_biosynth"/>
    <property type="match status" value="1"/>
</dbReference>
<dbReference type="SMART" id="SM00852">
    <property type="entry name" value="MoCF_biosynth"/>
    <property type="match status" value="1"/>
</dbReference>
<sequence>MHAEVVCVGDELLSGRVADANAAWLGARLAEHGVPVLRSTVVPDDVPAIVEALTGAAARAGLVVVTGGLGATSDDVTRDALAAVLGTRVVRDRAVEDVLRRRYAERGAEPPVGALRMADVVEGAEVLPNPAGAAPGLRARMGSAQVVLLPGVPSEVRAIAEASVLPGLPAAAGLVTRALHVPRTPESAVGAALAGLEAALPPGVRVAYLASRTEVEVRLTAAAAATTAAEALLEPVVADARAALAALSPIVDDVPLPVAVVRRLTAREETVAVAESLTGGLVTGALTSVPGSSAVLRGGVVAYATAVKASVLGVDAALLAERGAVDPDVALAMAHGVRALLGAEWGVSTTGVAGPGPSEGKPAGEVHVGVVGPGVQGVESLQFRAERDGVRASSVAAALASLRERLG</sequence>
<evidence type="ECO:0000313" key="3">
    <source>
        <dbReference type="EMBL" id="NHC13608.1"/>
    </source>
</evidence>
<dbReference type="InterPro" id="IPR036425">
    <property type="entry name" value="MoaB/Mog-like_dom_sf"/>
</dbReference>
<comment type="similarity">
    <text evidence="1">Belongs to the CinA family.</text>
</comment>
<dbReference type="Proteomes" id="UP000800981">
    <property type="component" value="Unassembled WGS sequence"/>
</dbReference>
<dbReference type="NCBIfam" id="TIGR00177">
    <property type="entry name" value="molyb_syn"/>
    <property type="match status" value="1"/>
</dbReference>
<dbReference type="Pfam" id="PF02464">
    <property type="entry name" value="CinA"/>
    <property type="match status" value="1"/>
</dbReference>
<keyword evidence="4" id="KW-1185">Reference proteome</keyword>
<accession>A0ABX0GWG7</accession>
<dbReference type="InterPro" id="IPR001453">
    <property type="entry name" value="MoaB/Mog_dom"/>
</dbReference>
<dbReference type="Gene3D" id="3.90.950.20">
    <property type="entry name" value="CinA-like"/>
    <property type="match status" value="1"/>
</dbReference>
<evidence type="ECO:0000256" key="1">
    <source>
        <dbReference type="HAMAP-Rule" id="MF_00226"/>
    </source>
</evidence>
<protein>
    <recommendedName>
        <fullName evidence="1">CinA-like protein</fullName>
    </recommendedName>
</protein>
<dbReference type="HAMAP" id="MF_00226_B">
    <property type="entry name" value="CinA_B"/>
    <property type="match status" value="1"/>
</dbReference>
<dbReference type="EMBL" id="JAANNP010000002">
    <property type="protein sequence ID" value="NHC13608.1"/>
    <property type="molecule type" value="Genomic_DNA"/>
</dbReference>
<dbReference type="InterPro" id="IPR036653">
    <property type="entry name" value="CinA-like_C"/>
</dbReference>
<name>A0ABX0GWG7_9ACTN</name>
<dbReference type="NCBIfam" id="TIGR00199">
    <property type="entry name" value="PncC_domain"/>
    <property type="match status" value="1"/>
</dbReference>
<dbReference type="SUPFAM" id="SSF142433">
    <property type="entry name" value="CinA-like"/>
    <property type="match status" value="1"/>
</dbReference>
<dbReference type="SUPFAM" id="SSF53218">
    <property type="entry name" value="Molybdenum cofactor biosynthesis proteins"/>
    <property type="match status" value="1"/>
</dbReference>
<evidence type="ECO:0000313" key="4">
    <source>
        <dbReference type="Proteomes" id="UP000800981"/>
    </source>
</evidence>
<dbReference type="PANTHER" id="PTHR13939:SF0">
    <property type="entry name" value="NMN AMIDOHYDROLASE-LIKE PROTEIN YFAY"/>
    <property type="match status" value="1"/>
</dbReference>
<evidence type="ECO:0000259" key="2">
    <source>
        <dbReference type="SMART" id="SM00852"/>
    </source>
</evidence>